<feature type="compositionally biased region" description="Polar residues" evidence="1">
    <location>
        <begin position="4967"/>
        <end position="4977"/>
    </location>
</feature>
<dbReference type="Pfam" id="PF13332">
    <property type="entry name" value="Fil_haemagg_2"/>
    <property type="match status" value="6"/>
</dbReference>
<feature type="compositionally biased region" description="Low complexity" evidence="1">
    <location>
        <begin position="4061"/>
        <end position="4075"/>
    </location>
</feature>
<feature type="region of interest" description="Disordered" evidence="1">
    <location>
        <begin position="3512"/>
        <end position="3538"/>
    </location>
</feature>
<dbReference type="GO" id="GO:0006508">
    <property type="term" value="P:proteolysis"/>
    <property type="evidence" value="ECO:0007669"/>
    <property type="project" value="UniProtKB-KW"/>
</dbReference>
<dbReference type="PANTHER" id="PTHR34491">
    <property type="entry name" value="A-TYPE INCLUSION PROTEIN, PUTATIVE-RELATED"/>
    <property type="match status" value="1"/>
</dbReference>
<name>A0A1A8TSB5_9GAMM</name>
<evidence type="ECO:0000313" key="3">
    <source>
        <dbReference type="EMBL" id="SBS36452.1"/>
    </source>
</evidence>
<dbReference type="EMBL" id="FLOB01000013">
    <property type="protein sequence ID" value="SBS36452.1"/>
    <property type="molecule type" value="Genomic_DNA"/>
</dbReference>
<dbReference type="InterPro" id="IPR006626">
    <property type="entry name" value="PbH1"/>
</dbReference>
<feature type="region of interest" description="Disordered" evidence="1">
    <location>
        <begin position="4328"/>
        <end position="4360"/>
    </location>
</feature>
<dbReference type="InterPro" id="IPR029097">
    <property type="entry name" value="Ntox8"/>
</dbReference>
<feature type="region of interest" description="Disordered" evidence="1">
    <location>
        <begin position="3557"/>
        <end position="3630"/>
    </location>
</feature>
<dbReference type="PANTHER" id="PTHR34491:SF74">
    <property type="entry name" value="DUF4456 DOMAIN-CONTAINING PROTEIN"/>
    <property type="match status" value="1"/>
</dbReference>
<keyword evidence="3" id="KW-0645">Protease</keyword>
<dbReference type="NCBIfam" id="TIGR01731">
    <property type="entry name" value="fil_hemag_20aa"/>
    <property type="match status" value="55"/>
</dbReference>
<protein>
    <submittedName>
        <fullName evidence="3">Adenosine monophosphate-protein transferase and cysteine protease IbpA</fullName>
    </submittedName>
</protein>
<feature type="compositionally biased region" description="Low complexity" evidence="1">
    <location>
        <begin position="4190"/>
        <end position="4205"/>
    </location>
</feature>
<feature type="compositionally biased region" description="Polar residues" evidence="1">
    <location>
        <begin position="5538"/>
        <end position="5547"/>
    </location>
</feature>
<feature type="compositionally biased region" description="Polar residues" evidence="1">
    <location>
        <begin position="5077"/>
        <end position="5090"/>
    </location>
</feature>
<evidence type="ECO:0000256" key="1">
    <source>
        <dbReference type="SAM" id="MobiDB-lite"/>
    </source>
</evidence>
<organism evidence="3 4">
    <name type="scientific">Marinomonas spartinae</name>
    <dbReference type="NCBI Taxonomy" id="1792290"/>
    <lineage>
        <taxon>Bacteria</taxon>
        <taxon>Pseudomonadati</taxon>
        <taxon>Pseudomonadota</taxon>
        <taxon>Gammaproteobacteria</taxon>
        <taxon>Oceanospirillales</taxon>
        <taxon>Oceanospirillaceae</taxon>
        <taxon>Marinomonas</taxon>
    </lineage>
</organism>
<evidence type="ECO:0000313" key="4">
    <source>
        <dbReference type="Proteomes" id="UP000092544"/>
    </source>
</evidence>
<dbReference type="SMART" id="SM00710">
    <property type="entry name" value="PbH1"/>
    <property type="match status" value="18"/>
</dbReference>
<dbReference type="STRING" id="1792290.MSP8886_03693"/>
<feature type="compositionally biased region" description="Basic and acidic residues" evidence="1">
    <location>
        <begin position="5628"/>
        <end position="5643"/>
    </location>
</feature>
<keyword evidence="3" id="KW-0378">Hydrolase</keyword>
<feature type="compositionally biased region" description="Basic and acidic residues" evidence="1">
    <location>
        <begin position="4328"/>
        <end position="4338"/>
    </location>
</feature>
<keyword evidence="4" id="KW-1185">Reference proteome</keyword>
<feature type="region of interest" description="Disordered" evidence="1">
    <location>
        <begin position="4940"/>
        <end position="4977"/>
    </location>
</feature>
<feature type="compositionally biased region" description="Polar residues" evidence="1">
    <location>
        <begin position="3603"/>
        <end position="3629"/>
    </location>
</feature>
<dbReference type="RefSeq" id="WP_217491364.1">
    <property type="nucleotide sequence ID" value="NZ_FLOB01000013.1"/>
</dbReference>
<feature type="compositionally biased region" description="Polar residues" evidence="1">
    <location>
        <begin position="3512"/>
        <end position="3522"/>
    </location>
</feature>
<dbReference type="Proteomes" id="UP000092544">
    <property type="component" value="Unassembled WGS sequence"/>
</dbReference>
<feature type="compositionally biased region" description="Basic and acidic residues" evidence="1">
    <location>
        <begin position="5598"/>
        <end position="5608"/>
    </location>
</feature>
<sequence>MTNSGTLLAQNGGLIINTDTIDNQGTLAGHGITLNANSLNNSTTAGQIVSTDNADVTIAGDVTNTDGALVHADKDLTLHATGDLTNTASTIEAVNGLDEKSQNLTNKGTVLAQKGTLSIQTSSVDNQGTLAGNGIAITADSLNNHTKTAQLFSTGDLTLTIEKGITNATNALIHAANNLTLQTKGDLTNTAATIEAAGTNQITSQNTTNSGTLLAKSGALTIQTNKVDNQGTLAGNGIDLNANELKNSTANGQIISTDKADVTIAGDVSNTDGALIHADKDLTLHATGDLTNTASTIEAVNGLDVQSQNLTNTGTVLAQNGALTIHTNNVDSQGTLAGNGIAITADSLNNHSKTAQLFSTGDLTLTIEKGIENAKSALIHAAANLTLKSKEDLTNTTSTIEAVGTSVIHSQNVTNSGSILAQNGALTIETSTADNQGTLAGNGIALNANTLNNSTANGQIVSTDNADVTIAGDVSNTDGALIHADKDLTLHATGDLTNTASTIEAVNGLDEKSQNLTNTGTVLAQNGTLSIQTSSVDNQGTLAGNGIAITADSLNNHTKTAQLFSTGDLTLTIEKGITNATNALIHAANNLTLKSQGDLTNTAATIEAAGTNQITSQNMTNSGTLLAKSGALTIQTNKVDNQGTLAGNGITLNANSLNNSTANGQIVSTDKADVTIAGDVSNTDGALIHADKDLTLHATGDLTNTASTIEAVNELDEKSQNLTNTGTVLAQNGTLSIQTSSVDNQGTLAGNGIAITADSLNNHSKTAQLFSTGDLTLTIEKGIENAKSALIHAAANLTLKSKEDLTNTTSTIEAVGTSVIHSQNVTNSGSILAQNGALTIETSTADNQGTLAGNGIALNANTLNNSTANGQIVSTDNADVTIAGDVSNTDGALIHADKDLTLHATGDLTNTASTIEAVNGLDEKSQNLTNTGTVLAQNGTLSIQTSSVDNQGTLAGNGIAITADSLKNHSKTAQLFSTGDLTLTIEKGIENAENALIHAANNLMLQTQGDLTNTAATIEAAGTNQITSQNTTNSGTLLAKSGALTIQTNKVDNQGILAGNGIALNANTLNNSTANGQIVSTDKADVTIAGDVSNTDGALIHADKDLTLHATGDLTNIASTIEAVNGLDEKSQNLTNTGTVLAQNGALTIQISNVDNQGTLAGNGISITADSLKNHSKTAQLFSTGDLALTIEKGITNATNALIHAANNLTLQTQGDLTNTAATIEAAGTNQITSQNTTNSGTLLAKSGALTIQTNKVDNQGTLAGNGIALNANTLNNSTANGQIVSTDKADVTIAGDVSNTDGALIHADKDLTLHATGDLTNTASTIEAVNGLDEKSQNLTNTGTVLAQNGTLSIQTSSVDNQGTLAGNGIAITADSLKNHSKTAQLFSTEDLTLTIEKGITNATNALIHAANNLTLQTQGDLTNTAATIEAAGTNQITSQNMTNSGTLLAKSGALTIQTNKVDNQGTLAGNGIDLNANTLNNSTANGQIVSTDNADVTIASDVSNTDGALIHADKDLALNATGDLTNTTSTIEAINGLDVQSQKLTNSGTVLAQNGALTIKTHKVDSQGTLAGNGITLNANELKNSTANGQIVSTDNADVTIAGDVSNTDGALIHADKDLTLHATGDLTNTASTIEAVNGLDVQSQNLTNTGTVLAQNGALTIHTNNVDSQGTLAGNGIAITADSLNNHSKTAQLFSTGDLTLTIEKGITNATNALIHAANNLILNTQGDLTNTASTIETVGTSAIHSQNVTNSGSILAQNGMLTVNTRKVDSQGTLAGNGITIKADELNNSTTTGKIFSTDKADFTIAGDVTNRDGALIHTDKDLTLRATGDLTNTASTIESVSGLEVKSQELINTGTILAQNNALSVSTDQVDNQGVLAGHGITLTANELKNSTASGKLFSTDEANLTIAGNVTNTNGALIHADKDLTLNATGDLANASSAIEAVNELDEKSQNLINTGTVLAQNGTLSIQTSSVDNQGTLAGNGIAITADSLNNHTKTAQLFSTGNLTLTIEKGITNATNALIHAANNLILNTQGDLTNTASTIETVGTSAIHSQNVTNSGSILAQNGMLTVNTRKVDSQGTLAGNGITIKADELNNSTTTGKIFSTDKADFTIAGDVTNRDGALIHTDKDLTLRATGDLTNTASTIESVSGLEVKSQELINTGTILAQNNALSVSTDQVDNQGVLAGHGITLTANELKNSTASGKLFSTDEADLTIAGNVTNTDGALIHADKDLTLHATGDLTNIASTIEAVNGLDEKSQNLTNTGTVLAQNGTLSIQTSSVDNQGTLAGNGIAITADSLNNHSKTAQLFSTGDLTLTIEKGIENAENALIHAANNLILNTQADLTNTASTIEAAGTNQITSQNMTNSGTLLAKSGALTIQTNKVDNQGTLAGNGIALNANTLNNSTANGQIVSTDKADVTIAGDVSNTDGALIHADKDLTLHASGDLTNTASTIEAVNGLDVQSQNLTNSGTVLAQNGALTIHTNNVDSQGSLAGHGIAITATQLNNSTANGKIFSTDLANLTIAGDINNTGGSLIHADKALTLTSTKGNLLNTSATIESADQATINSQLLTNSGTVLAYRNGLTINANTINNQGLLAGHGVTIQTGLLNNTARASKLYSSDALNVNTTGAINNTHGALIHADTTLSLTAGGDVTNTDSSIESASNATVTSRNLDNSSASRVLAEKGTLTIHTNALNNQGTLSGQGLSATASVINNNTASSHILSTKDLTLTSTQGTVTNSNGAAIRSNGNLTIHSAADISNTSGDIEAVNNLSLAAHNITNTSNSTLRTNNSLLMNWTGGLVNSGSKIEALNNIMSTQNNGNVTNNSTGSITAQNGTLGLTIGSLSNQGGIAGNYVQLNTNSVSNDGSNALIMAKTNLDVRSNHDFNNTNGGAFYSFGSGYLQANGTLTNSSSTIETNGDLSIQANHIVNKRSSYQIGSKSGAPVNHSDVIWRSGNGYKTSDYTEQTTVPYLVSIGSVGSIISKGNINITGHVDNLFSLISSVKNINANGGVNNQSLTASKTMSKNGKTTTVTHYPEHCHTHVSHTEGSGSTVCHDAYDSVESTPFSNTSTEQVTLASAVFSAGASISAKGGSFNNIGAANSVSYLGLKNTEVSDLSNSDNKVVQEATISVEKNSANVEVQKNHSKLSNQTVDNHTQAALPVDVNYPSVSMSKVKESPSGTIDANHPLPTINQETSQVGQGVANNIQDISKSPGTVIAKGRDNTVPQVISIPSSGVDTSTLPAIGKVKESSNGTDDATPPLPMINQGASQVALSGQGVVNNVQDISKSSGTAMTKGRDSTIPQVISIPSSGVDTSTLPAIGKVKESSNGTDDATPPLPMINQGASQVALSGQGVVNNVQDISKSSGTAMTKGRDSTIPQVISIPSSGVDTSTLPAIGKVKESSNGTDDATPPLPMINQGASQVALSGQGVVNNVQDISKSSGTAMTKGRDSTIPQVISIPSSGVDTSTLPAIGKVKESSNGTDDATPPLPMINQGASQVALSGQTVATKVQNSTDSDGKGETAPTGNAMPNIATIDHPVLLMSNKEAADQNAVNQAKVPTSEAGEPKQQPVTVKQGASDIALSEQSDIAKAHESSPSDQNQETVESPSVSVKGMNSSAQSTIAKVKEQVNSSLSSSNLPNLGVKQANADSKATFSKAAAVATHAIDLSVIKSRRDKIFNKDIVSKLESSALFQSNNAPDPAYLVETNPLLTNYKNFVSSDYFLNKVSADPVGRTGKKVTRLGDGYLEQKLVRDQILAFTGQQTLDNTDIESAYKTLMDNAVGVYKNLGLTSGVELTADQVAQLKKPIVWMVDETVQTDNGPQVVLVPKVYLSAASEFDLRPDGAVVAASTIHIDSDGDINNAGSMLAKVDLSLKGNNIDNAGVLSSEGSARLTASNYINNTNRIHASSDLSLTAGGNITSETLTKADKLDLGYYVEGTTAEQTASIQGGNVTLAAGKDIRLTGSDIKSTGGLALTAGNNIALNSIALTSSYPVFNDVLSSYQHQSTTAHQVTKLSGQNIQLSAGNVLTGEGAQINAKEDLVLAANNINLLSVQNHQSSQQSQPQLTASNSSTTHQVSQLSGNNIQLSAANTITSEGAQINAREDLGLSANAINLLSVQDSQSGYQSKPQLTATNSSTTHQVTKLSGNNIQLSAANTITSEGAQINAKGDLALAANNINLLSVQNHQSSQQSQPQLTASHSSTTHQVTKLSGNNIQLSAANTITSEGAQINAKGGLALAANNIDLLAVKNINDDYSYVGGGHHSVETKDHTESLTGTTLKAGGGLNLTAQQDIFSKGSSLSGGTGIALAAGNNVTLATASTHDSHFREEKSKHSGFFGSKTKTETTTSESLTNHGTALSSNGAIQIASGANIQLIGSSANAKGNIGLQAKGNIDLLSAVDQNAYHHQEQKKGTFRQKAKDQGFNRQTAVASGLTSQGNVALNSGGNITLQGANLVAKHTLSMGAQAVTKDASGHYVTADGAQVGNVNITTQTLHNNSWDKSSSGFRGIFKDIAKGLVATVGAMGISTSVTLGHVSEDTTHITTQQASNLAANTLHLKADHDLNIIGSNVSAAGDATLSAANVRIDAAKEQSITSHAKTDMTFSTAGPSLKKDELSLLTLTDTDKTNKTTTTATTWSGSNLKAGNLTINAKGQAAVIASNVNVDGNAAIQSNNLLVGGREATTTTQHDDITKTKTFTAGIRNAYVDTALAAQNLKKSKDAVSDAQQAYRDAKQKVANGTMVKEDLDFYEHKLASAKKNEKLAAIAVTSAAVTAAMSSAVGGFTATAGTSTQVTTNTSTATQGTWQGSHIKVGNNASLHSDNNLTVEGSTIAANGTLEANAKNIDIKAGKNTYTETTSSQTKGASASISYGGGSSGSAGINASQGHSESNRTHYTNSALNAGKLVSNSDQLTVKGGNLYGDQVAINTNHLKVTSLQDSATSHSKNQGAGISVGAGSGSRSASVNYNQSKTQSDYASVTQQSGITSGDQGYQIHVAGNTQLVGGLVTSTDTAEANGKNAFSTGTLTHKDIANHATYSGSSIGVEVGISSDKDKDGNTTHGVSKSIGRGSDGDSQHSVTHSGINTGNIAINDTDKQKELTGDSVSQTVAGINTTTSTDTAQANSGALKNNFDQAEVEKNINHQRSVTQTFDNTVQQVSGALLAKQDALKEKFKNGKISSAEYEKQSNTLNNYKLLVSSIGAGLLAPTDSATGQWAAAASPVVANQIGQYFKGLAANNKDGQLTNGQEVAHDLAHGIVAAAVASAGGNNAVTTGIAAAGSEAAAPAVAKWLYGTSDPNKLDANQKQTIIAVIGAAATGVGATTGNTNNAIAAGQAGENAVANNYLSSAEMTSLKEKLTKCSDEQCREKAYKDSVELSKENLQGLINACSKNGTSQTCLAKKKEITDVIADYRRGKFDTDGSSPEIDKMLQSMDEYNLSDKAVGPSLVAEQTAREAALSYGASPKQAKEVASIAAAAATIILGKKGKAVVSSGVKGEAKAGAETGHLAALDKPKSASKVPEMQGGSAQSALEGKASNGRITSESVVTKTGGRSGKQARLKELGDDPKLGEADRGWIKQEKNSIARGNRKTIRNPPGKDLAHERGREAAKGYGYEHSNLQDRKLHRLQHKYDNFGRKNKERPPR</sequence>
<reference evidence="3 4" key="1">
    <citation type="submission" date="2016-06" db="EMBL/GenBank/DDBJ databases">
        <authorList>
            <person name="Kjaerup R.B."/>
            <person name="Dalgaard T.S."/>
            <person name="Juul-Madsen H.R."/>
        </authorList>
    </citation>
    <scope>NUCLEOTIDE SEQUENCE [LARGE SCALE GENOMIC DNA]</scope>
    <source>
        <strain evidence="3 4">CECT 8886</strain>
    </source>
</reference>
<dbReference type="Pfam" id="PF15545">
    <property type="entry name" value="Ntox8"/>
    <property type="match status" value="1"/>
</dbReference>
<proteinExistence type="predicted"/>
<feature type="region of interest" description="Disordered" evidence="1">
    <location>
        <begin position="5051"/>
        <end position="5090"/>
    </location>
</feature>
<feature type="domain" description="Bacterial toxin 8" evidence="2">
    <location>
        <begin position="5565"/>
        <end position="5631"/>
    </location>
</feature>
<feature type="compositionally biased region" description="Basic and acidic residues" evidence="1">
    <location>
        <begin position="5558"/>
        <end position="5582"/>
    </location>
</feature>
<feature type="region of interest" description="Disordered" evidence="1">
    <location>
        <begin position="4061"/>
        <end position="4085"/>
    </location>
</feature>
<feature type="region of interest" description="Disordered" evidence="1">
    <location>
        <begin position="4190"/>
        <end position="4211"/>
    </location>
</feature>
<keyword evidence="3" id="KW-0808">Transferase</keyword>
<dbReference type="GO" id="GO:0016740">
    <property type="term" value="F:transferase activity"/>
    <property type="evidence" value="ECO:0007669"/>
    <property type="project" value="UniProtKB-KW"/>
</dbReference>
<gene>
    <name evidence="3" type="primary">ibpA_2</name>
    <name evidence="3" type="ORF">MSP8886_03693</name>
</gene>
<dbReference type="GO" id="GO:0008233">
    <property type="term" value="F:peptidase activity"/>
    <property type="evidence" value="ECO:0007669"/>
    <property type="project" value="UniProtKB-KW"/>
</dbReference>
<dbReference type="InterPro" id="IPR025157">
    <property type="entry name" value="Hemagglutinin_rpt"/>
</dbReference>
<feature type="compositionally biased region" description="Polar residues" evidence="1">
    <location>
        <begin position="4076"/>
        <end position="4085"/>
    </location>
</feature>
<accession>A0A1A8TSB5</accession>
<feature type="region of interest" description="Disordered" evidence="1">
    <location>
        <begin position="5505"/>
        <end position="5643"/>
    </location>
</feature>
<feature type="compositionally biased region" description="Polar residues" evidence="1">
    <location>
        <begin position="4940"/>
        <end position="4950"/>
    </location>
</feature>
<evidence type="ECO:0000259" key="2">
    <source>
        <dbReference type="Pfam" id="PF15545"/>
    </source>
</evidence>
<dbReference type="InterPro" id="IPR010069">
    <property type="entry name" value="CdiA_FHA1_rpt"/>
</dbReference>